<feature type="domain" description="Tail specific protease" evidence="2">
    <location>
        <begin position="251"/>
        <end position="455"/>
    </location>
</feature>
<dbReference type="Gene3D" id="3.30.750.44">
    <property type="match status" value="1"/>
</dbReference>
<dbReference type="CDD" id="cd07563">
    <property type="entry name" value="Peptidase_S41_IRBP"/>
    <property type="match status" value="1"/>
</dbReference>
<reference evidence="3" key="1">
    <citation type="submission" date="2020-01" db="EMBL/GenBank/DDBJ databases">
        <authorList>
            <person name="Meier V. D."/>
            <person name="Meier V D."/>
        </authorList>
    </citation>
    <scope>NUCLEOTIDE SEQUENCE</scope>
    <source>
        <strain evidence="3">HLG_WM_MAG_07</strain>
    </source>
</reference>
<proteinExistence type="predicted"/>
<name>A0A6S6TKN8_9GAMM</name>
<accession>A0A6S6TKN8</accession>
<feature type="chain" id="PRO_5028324936" evidence="1">
    <location>
        <begin position="23"/>
        <end position="479"/>
    </location>
</feature>
<evidence type="ECO:0000256" key="1">
    <source>
        <dbReference type="SAM" id="SignalP"/>
    </source>
</evidence>
<dbReference type="InterPro" id="IPR005151">
    <property type="entry name" value="Tail-specific_protease"/>
</dbReference>
<dbReference type="InterPro" id="IPR029045">
    <property type="entry name" value="ClpP/crotonase-like_dom_sf"/>
</dbReference>
<evidence type="ECO:0000259" key="2">
    <source>
        <dbReference type="SMART" id="SM00245"/>
    </source>
</evidence>
<dbReference type="Gene3D" id="3.90.226.10">
    <property type="entry name" value="2-enoyl-CoA Hydratase, Chain A, domain 1"/>
    <property type="match status" value="1"/>
</dbReference>
<dbReference type="Pfam" id="PF14684">
    <property type="entry name" value="Tricorn_C1"/>
    <property type="match status" value="1"/>
</dbReference>
<dbReference type="PANTHER" id="PTHR11261:SF3">
    <property type="entry name" value="RETINOL-BINDING PROTEIN 3"/>
    <property type="match status" value="1"/>
</dbReference>
<sequence length="479" mass="52213">MKTVRQTLLMTAVVSIMGSALLTGCGGGGDGSSQVEPLGSRYYGIWEREGYGDVIKIDQSGGRIYQYTRSSCLLANQGTASEVAESLGDLRLSEDGTQLYSDPVEGAVFSTHYNLREQLPELCTEGQRITTATAMQTFEHFQQNFADYYAFFNERGVDWNTQVSVAQGLIHDAMSDEDLFAVMAQMLSPLDDGHVQLSDRETVYRPVSVRGANRVIEESFSLQNEFDDIQSYANALNAQYWENLGDYLDDGSVETLDGAYPDRLIWGTIAEGQIGYLLINSMAFFSPEADGLHPQSNVDWLHTNMPDVLSDLANTDALILDIRSNPGGQDEAALAIASYFVQQRHLFGSKQARSSAGDTNVQEAWIEPASDNPYLKPVILITGEATGSAAEVFTLAMRSLPQVTHIGETTAGMVSDVLEKTLPNGWEIWLANEVYFDSDGVNHEGTGIAPEVAVSTFSLEAISAGQNAALDTALQLLED</sequence>
<dbReference type="PROSITE" id="PS51257">
    <property type="entry name" value="PROKAR_LIPOPROTEIN"/>
    <property type="match status" value="1"/>
</dbReference>
<dbReference type="AlphaFoldDB" id="A0A6S6TKN8"/>
<protein>
    <submittedName>
        <fullName evidence="3">Peptidase family S41</fullName>
    </submittedName>
</protein>
<dbReference type="EMBL" id="CACVAY010000096">
    <property type="protein sequence ID" value="CAA6819924.1"/>
    <property type="molecule type" value="Genomic_DNA"/>
</dbReference>
<dbReference type="PANTHER" id="PTHR11261">
    <property type="entry name" value="INTERPHOTORECEPTOR RETINOID-BINDING PROTEIN"/>
    <property type="match status" value="1"/>
</dbReference>
<keyword evidence="1" id="KW-0732">Signal</keyword>
<dbReference type="Pfam" id="PF03572">
    <property type="entry name" value="Peptidase_S41"/>
    <property type="match status" value="1"/>
</dbReference>
<feature type="signal peptide" evidence="1">
    <location>
        <begin position="1"/>
        <end position="22"/>
    </location>
</feature>
<evidence type="ECO:0000313" key="3">
    <source>
        <dbReference type="EMBL" id="CAA6819924.1"/>
    </source>
</evidence>
<dbReference type="GO" id="GO:0006508">
    <property type="term" value="P:proteolysis"/>
    <property type="evidence" value="ECO:0007669"/>
    <property type="project" value="InterPro"/>
</dbReference>
<dbReference type="SUPFAM" id="SSF52096">
    <property type="entry name" value="ClpP/crotonase"/>
    <property type="match status" value="1"/>
</dbReference>
<dbReference type="InterPro" id="IPR028204">
    <property type="entry name" value="Tricorn_C1"/>
</dbReference>
<dbReference type="SMART" id="SM00245">
    <property type="entry name" value="TSPc"/>
    <property type="match status" value="1"/>
</dbReference>
<dbReference type="GO" id="GO:0008236">
    <property type="term" value="F:serine-type peptidase activity"/>
    <property type="evidence" value="ECO:0007669"/>
    <property type="project" value="InterPro"/>
</dbReference>
<gene>
    <name evidence="3" type="ORF">HELGO_WM18973</name>
</gene>
<organism evidence="3">
    <name type="scientific">uncultured Thiotrichaceae bacterium</name>
    <dbReference type="NCBI Taxonomy" id="298394"/>
    <lineage>
        <taxon>Bacteria</taxon>
        <taxon>Pseudomonadati</taxon>
        <taxon>Pseudomonadota</taxon>
        <taxon>Gammaproteobacteria</taxon>
        <taxon>Thiotrichales</taxon>
        <taxon>Thiotrichaceae</taxon>
        <taxon>environmental samples</taxon>
    </lineage>
</organism>